<dbReference type="InterPro" id="IPR041289">
    <property type="entry name" value="Bact_RF_family3"/>
</dbReference>
<evidence type="ECO:0000313" key="1">
    <source>
        <dbReference type="EMBL" id="BAY54476.1"/>
    </source>
</evidence>
<dbReference type="Pfam" id="PF18845">
    <property type="entry name" value="baeRF_family3"/>
    <property type="match status" value="1"/>
</dbReference>
<reference evidence="1 2" key="1">
    <citation type="submission" date="2017-06" db="EMBL/GenBank/DDBJ databases">
        <title>Genome sequencing of cyanobaciteial culture collection at National Institute for Environmental Studies (NIES).</title>
        <authorList>
            <person name="Hirose Y."/>
            <person name="Shimura Y."/>
            <person name="Fujisawa T."/>
            <person name="Nakamura Y."/>
            <person name="Kawachi M."/>
        </authorList>
    </citation>
    <scope>NUCLEOTIDE SEQUENCE [LARGE SCALE GENOMIC DNA]</scope>
    <source>
        <strain evidence="1 2">NIES-2135</strain>
    </source>
</reference>
<proteinExistence type="predicted"/>
<sequence>MSVLTIEEVKGLVERSKSWCVSIYLPTVVAGTETRQNEIRFKNLFREALQKLQDNGLSEDEANDFLRPVTDLIESEDDFWQQQDSGLALFITDDFFRYYKVPLDLSELVVVTDQFHLKPLLPLLTGDGTFYVLELSQKQVKLFEGDRYHLREINVPNLPQSMDEVLQYDDNEPRGQFRIGTTSGAANYNNSSAGTGVFHGQGAPEQDDVKKDYGQFFHAIDSALHDFLNGKRSPLVLACVEYLMPIYREANTYPHLIEEGITGNVKDTAIAELHQQVWSIVEPYFLQAQEQAAHDYHDLSNTELISTKLEETVPAAYYGRVDRLFVAVGVQKWGRFDPNANEIQIHTNAEVGDEDLLDAAAIQTLINGGIVYAVEPDVMPAPAPIAAVFRY</sequence>
<evidence type="ECO:0000313" key="2">
    <source>
        <dbReference type="Proteomes" id="UP000217895"/>
    </source>
</evidence>
<dbReference type="EMBL" id="AP018203">
    <property type="protein sequence ID" value="BAY54476.1"/>
    <property type="molecule type" value="Genomic_DNA"/>
</dbReference>
<dbReference type="AlphaFoldDB" id="A0A1Z4JCM3"/>
<accession>A0A1Z4JCM3</accession>
<dbReference type="Proteomes" id="UP000217895">
    <property type="component" value="Chromosome"/>
</dbReference>
<protein>
    <submittedName>
        <fullName evidence="1">Uncharacterized protein</fullName>
    </submittedName>
</protein>
<organism evidence="1 2">
    <name type="scientific">Leptolyngbya boryana NIES-2135</name>
    <dbReference type="NCBI Taxonomy" id="1973484"/>
    <lineage>
        <taxon>Bacteria</taxon>
        <taxon>Bacillati</taxon>
        <taxon>Cyanobacteriota</taxon>
        <taxon>Cyanophyceae</taxon>
        <taxon>Leptolyngbyales</taxon>
        <taxon>Leptolyngbyaceae</taxon>
        <taxon>Leptolyngbya group</taxon>
        <taxon>Leptolyngbya</taxon>
    </lineage>
</organism>
<gene>
    <name evidence="1" type="ORF">NIES2135_12930</name>
</gene>
<keyword evidence="2" id="KW-1185">Reference proteome</keyword>
<name>A0A1Z4JCM3_LEPBY</name>